<dbReference type="PANTHER" id="PTHR43798:SF31">
    <property type="entry name" value="AB HYDROLASE SUPERFAMILY PROTEIN YCLE"/>
    <property type="match status" value="1"/>
</dbReference>
<dbReference type="SUPFAM" id="SSF53474">
    <property type="entry name" value="alpha/beta-Hydrolases"/>
    <property type="match status" value="1"/>
</dbReference>
<evidence type="ECO:0000256" key="1">
    <source>
        <dbReference type="ARBA" id="ARBA00022801"/>
    </source>
</evidence>
<dbReference type="PANTHER" id="PTHR43798">
    <property type="entry name" value="MONOACYLGLYCEROL LIPASE"/>
    <property type="match status" value="1"/>
</dbReference>
<reference evidence="4" key="1">
    <citation type="journal article" date="2019" name="Int. J. Syst. Evol. Microbiol.">
        <title>The Global Catalogue of Microorganisms (GCM) 10K type strain sequencing project: providing services to taxonomists for standard genome sequencing and annotation.</title>
        <authorList>
            <consortium name="The Broad Institute Genomics Platform"/>
            <consortium name="The Broad Institute Genome Sequencing Center for Infectious Disease"/>
            <person name="Wu L."/>
            <person name="Ma J."/>
        </authorList>
    </citation>
    <scope>NUCLEOTIDE SEQUENCE [LARGE SCALE GENOMIC DNA]</scope>
    <source>
        <strain evidence="4">JCM 12393</strain>
    </source>
</reference>
<feature type="domain" description="AB hydrolase-1" evidence="2">
    <location>
        <begin position="26"/>
        <end position="262"/>
    </location>
</feature>
<evidence type="ECO:0000259" key="2">
    <source>
        <dbReference type="Pfam" id="PF00561"/>
    </source>
</evidence>
<gene>
    <name evidence="3" type="ORF">GCM10009639_63950</name>
</gene>
<dbReference type="InterPro" id="IPR000639">
    <property type="entry name" value="Epox_hydrolase-like"/>
</dbReference>
<dbReference type="InterPro" id="IPR050266">
    <property type="entry name" value="AB_hydrolase_sf"/>
</dbReference>
<evidence type="ECO:0000313" key="4">
    <source>
        <dbReference type="Proteomes" id="UP001499863"/>
    </source>
</evidence>
<dbReference type="GO" id="GO:0016787">
    <property type="term" value="F:hydrolase activity"/>
    <property type="evidence" value="ECO:0007669"/>
    <property type="project" value="UniProtKB-KW"/>
</dbReference>
<dbReference type="Proteomes" id="UP001499863">
    <property type="component" value="Unassembled WGS sequence"/>
</dbReference>
<keyword evidence="4" id="KW-1185">Reference proteome</keyword>
<dbReference type="EMBL" id="BAAAKJ010000423">
    <property type="protein sequence ID" value="GAA1411990.1"/>
    <property type="molecule type" value="Genomic_DNA"/>
</dbReference>
<sequence length="276" mass="29086">MTGTRTGTAPVTGGGLSYEIAEGTGPAVVLLHGGLLDRHSWDEQFARLAARGHRVVRYDARGHGRSSTVSGDYAHHDDLRALLAHLDLPRAVLVGLSLGSRTALDTALTHPERVAGLVLTAPGISGRPFTDPFVKHHTERQIAALGAGGEEGVGRFVEHFLRMWVDGPHRSPAQVDGALRERLRASATANVLRHAAGFGAGRPQEAGAADRLGEPATPTLVLTGDLDGADILANAHALADAVPHARHLSLPGAAHMLPLERPDLFARELDAFLATL</sequence>
<name>A0ABP4J4H0_9ACTN</name>
<dbReference type="Pfam" id="PF00561">
    <property type="entry name" value="Abhydrolase_1"/>
    <property type="match status" value="1"/>
</dbReference>
<comment type="caution">
    <text evidence="3">The sequence shown here is derived from an EMBL/GenBank/DDBJ whole genome shotgun (WGS) entry which is preliminary data.</text>
</comment>
<dbReference type="Gene3D" id="3.40.50.1820">
    <property type="entry name" value="alpha/beta hydrolase"/>
    <property type="match status" value="1"/>
</dbReference>
<keyword evidence="1 3" id="KW-0378">Hydrolase</keyword>
<organism evidence="3 4">
    <name type="scientific">Kitasatospora putterlickiae</name>
    <dbReference type="NCBI Taxonomy" id="221725"/>
    <lineage>
        <taxon>Bacteria</taxon>
        <taxon>Bacillati</taxon>
        <taxon>Actinomycetota</taxon>
        <taxon>Actinomycetes</taxon>
        <taxon>Kitasatosporales</taxon>
        <taxon>Streptomycetaceae</taxon>
        <taxon>Kitasatospora</taxon>
    </lineage>
</organism>
<dbReference type="InterPro" id="IPR029058">
    <property type="entry name" value="AB_hydrolase_fold"/>
</dbReference>
<protein>
    <submittedName>
        <fullName evidence="3">Alpha/beta hydrolase</fullName>
    </submittedName>
</protein>
<evidence type="ECO:0000313" key="3">
    <source>
        <dbReference type="EMBL" id="GAA1411990.1"/>
    </source>
</evidence>
<dbReference type="PRINTS" id="PR00412">
    <property type="entry name" value="EPOXHYDRLASE"/>
</dbReference>
<dbReference type="RefSeq" id="WP_344344062.1">
    <property type="nucleotide sequence ID" value="NZ_BAAAKJ010000423.1"/>
</dbReference>
<accession>A0ABP4J4H0</accession>
<proteinExistence type="predicted"/>
<dbReference type="InterPro" id="IPR000073">
    <property type="entry name" value="AB_hydrolase_1"/>
</dbReference>
<dbReference type="PRINTS" id="PR00111">
    <property type="entry name" value="ABHYDROLASE"/>
</dbReference>